<keyword evidence="1" id="KW-0732">Signal</keyword>
<dbReference type="Proteomes" id="UP000248795">
    <property type="component" value="Unassembled WGS sequence"/>
</dbReference>
<dbReference type="AlphaFoldDB" id="A0A2W2C5P8"/>
<dbReference type="RefSeq" id="WP_111199983.1">
    <property type="nucleotide sequence ID" value="NZ_QKVK01000010.1"/>
</dbReference>
<evidence type="ECO:0008006" key="4">
    <source>
        <dbReference type="Google" id="ProtNLM"/>
    </source>
</evidence>
<evidence type="ECO:0000313" key="2">
    <source>
        <dbReference type="EMBL" id="PZF75463.1"/>
    </source>
</evidence>
<evidence type="ECO:0000256" key="1">
    <source>
        <dbReference type="SAM" id="SignalP"/>
    </source>
</evidence>
<sequence length="247" mass="26748">MRALALLACLILGSTPALAADGAAFNPIGYSPDSRYFAFEQYGVQDGSGFPYWDVFVVDLKSNEWVKGSPYRALLESETAKPAAARDQARAAAAPSLKELDITQPAQLIAANPATEAVPERERLTFDRWYESLGARSGEKSQLGVRFELAVEKIPLPRPAKCPEGDGDSFGVRVSLKDLQTNTSRVIHEDKAIPDSRNCPAAYDVAAVVAQTGFPTTDRLVALIGVYARGFEGLNHRFIAVPFTISD</sequence>
<evidence type="ECO:0000313" key="3">
    <source>
        <dbReference type="Proteomes" id="UP000248795"/>
    </source>
</evidence>
<organism evidence="2 3">
    <name type="scientific">Aestuariivirga litoralis</name>
    <dbReference type="NCBI Taxonomy" id="2650924"/>
    <lineage>
        <taxon>Bacteria</taxon>
        <taxon>Pseudomonadati</taxon>
        <taxon>Pseudomonadota</taxon>
        <taxon>Alphaproteobacteria</taxon>
        <taxon>Hyphomicrobiales</taxon>
        <taxon>Aestuariivirgaceae</taxon>
        <taxon>Aestuariivirga</taxon>
    </lineage>
</organism>
<name>A0A2W2C5P8_9HYPH</name>
<feature type="chain" id="PRO_5015896893" description="DUF2259 domain-containing protein" evidence="1">
    <location>
        <begin position="20"/>
        <end position="247"/>
    </location>
</feature>
<reference evidence="3" key="1">
    <citation type="submission" date="2018-06" db="EMBL/GenBank/DDBJ databases">
        <title>Aestuariibacter litoralis strain KCTC 52945T.</title>
        <authorList>
            <person name="Li X."/>
            <person name="Salam N."/>
            <person name="Li J.-L."/>
            <person name="Chen Y.-M."/>
            <person name="Yang Z.-W."/>
            <person name="Zhang L.-Y."/>
            <person name="Han M.-X."/>
            <person name="Xiao M."/>
            <person name="Li W.-J."/>
        </authorList>
    </citation>
    <scope>NUCLEOTIDE SEQUENCE [LARGE SCALE GENOMIC DNA]</scope>
    <source>
        <strain evidence="3">KCTC 52945</strain>
    </source>
</reference>
<keyword evidence="3" id="KW-1185">Reference proteome</keyword>
<feature type="signal peptide" evidence="1">
    <location>
        <begin position="1"/>
        <end position="19"/>
    </location>
</feature>
<gene>
    <name evidence="2" type="ORF">DK847_18265</name>
</gene>
<dbReference type="Pfam" id="PF10016">
    <property type="entry name" value="DUF2259"/>
    <property type="match status" value="1"/>
</dbReference>
<dbReference type="InterPro" id="IPR018725">
    <property type="entry name" value="DUF2259_secreted"/>
</dbReference>
<dbReference type="EMBL" id="QKVK01000010">
    <property type="protein sequence ID" value="PZF75463.1"/>
    <property type="molecule type" value="Genomic_DNA"/>
</dbReference>
<comment type="caution">
    <text evidence="2">The sequence shown here is derived from an EMBL/GenBank/DDBJ whole genome shotgun (WGS) entry which is preliminary data.</text>
</comment>
<protein>
    <recommendedName>
        <fullName evidence="4">DUF2259 domain-containing protein</fullName>
    </recommendedName>
</protein>
<accession>A0A2W2C5P8</accession>
<proteinExistence type="predicted"/>